<evidence type="ECO:0000256" key="3">
    <source>
        <dbReference type="ARBA" id="ARBA00022692"/>
    </source>
</evidence>
<name>A0ABN8MGC7_9CNID</name>
<dbReference type="PANTHER" id="PTHR11616:SF325">
    <property type="entry name" value="TRANSPORTER"/>
    <property type="match status" value="1"/>
</dbReference>
<feature type="transmembrane region" description="Helical" evidence="6">
    <location>
        <begin position="59"/>
        <end position="80"/>
    </location>
</feature>
<dbReference type="PANTHER" id="PTHR11616">
    <property type="entry name" value="SODIUM/CHLORIDE DEPENDENT TRANSPORTER"/>
    <property type="match status" value="1"/>
</dbReference>
<keyword evidence="8" id="KW-1185">Reference proteome</keyword>
<organism evidence="7 8">
    <name type="scientific">Porites evermanni</name>
    <dbReference type="NCBI Taxonomy" id="104178"/>
    <lineage>
        <taxon>Eukaryota</taxon>
        <taxon>Metazoa</taxon>
        <taxon>Cnidaria</taxon>
        <taxon>Anthozoa</taxon>
        <taxon>Hexacorallia</taxon>
        <taxon>Scleractinia</taxon>
        <taxon>Fungiina</taxon>
        <taxon>Poritidae</taxon>
        <taxon>Porites</taxon>
    </lineage>
</organism>
<reference evidence="7 8" key="1">
    <citation type="submission" date="2022-05" db="EMBL/GenBank/DDBJ databases">
        <authorList>
            <consortium name="Genoscope - CEA"/>
            <person name="William W."/>
        </authorList>
    </citation>
    <scope>NUCLEOTIDE SEQUENCE [LARGE SCALE GENOMIC DNA]</scope>
</reference>
<accession>A0ABN8MGC7</accession>
<evidence type="ECO:0000313" key="7">
    <source>
        <dbReference type="EMBL" id="CAH3028536.1"/>
    </source>
</evidence>
<comment type="caution">
    <text evidence="7">The sequence shown here is derived from an EMBL/GenBank/DDBJ whole genome shotgun (WGS) entry which is preliminary data.</text>
</comment>
<evidence type="ECO:0000256" key="1">
    <source>
        <dbReference type="ARBA" id="ARBA00004141"/>
    </source>
</evidence>
<comment type="subcellular location">
    <subcellularLocation>
        <location evidence="1">Membrane</location>
        <topology evidence="1">Multi-pass membrane protein</topology>
    </subcellularLocation>
</comment>
<dbReference type="EMBL" id="CALNXI010000518">
    <property type="protein sequence ID" value="CAH3028536.1"/>
    <property type="molecule type" value="Genomic_DNA"/>
</dbReference>
<dbReference type="Proteomes" id="UP001159427">
    <property type="component" value="Unassembled WGS sequence"/>
</dbReference>
<keyword evidence="5 6" id="KW-0472">Membrane</keyword>
<dbReference type="PROSITE" id="PS50267">
    <property type="entry name" value="NA_NEUROTRAN_SYMP_3"/>
    <property type="match status" value="1"/>
</dbReference>
<keyword evidence="4 6" id="KW-1133">Transmembrane helix</keyword>
<dbReference type="Pfam" id="PF00209">
    <property type="entry name" value="SNF"/>
    <property type="match status" value="1"/>
</dbReference>
<dbReference type="SUPFAM" id="SSF161070">
    <property type="entry name" value="SNF-like"/>
    <property type="match status" value="1"/>
</dbReference>
<evidence type="ECO:0000256" key="2">
    <source>
        <dbReference type="ARBA" id="ARBA00022448"/>
    </source>
</evidence>
<feature type="transmembrane region" description="Helical" evidence="6">
    <location>
        <begin position="16"/>
        <end position="39"/>
    </location>
</feature>
<evidence type="ECO:0000256" key="4">
    <source>
        <dbReference type="ARBA" id="ARBA00022989"/>
    </source>
</evidence>
<gene>
    <name evidence="7" type="ORF">PEVE_00034303</name>
</gene>
<protein>
    <submittedName>
        <fullName evidence="7">Uncharacterized protein</fullName>
    </submittedName>
</protein>
<dbReference type="InterPro" id="IPR000175">
    <property type="entry name" value="Na/ntran_symport"/>
</dbReference>
<dbReference type="InterPro" id="IPR037272">
    <property type="entry name" value="SNS_sf"/>
</dbReference>
<evidence type="ECO:0000256" key="5">
    <source>
        <dbReference type="ARBA" id="ARBA00023136"/>
    </source>
</evidence>
<keyword evidence="2" id="KW-0813">Transport</keyword>
<evidence type="ECO:0000256" key="6">
    <source>
        <dbReference type="SAM" id="Phobius"/>
    </source>
</evidence>
<proteinExistence type="predicted"/>
<evidence type="ECO:0000313" key="8">
    <source>
        <dbReference type="Proteomes" id="UP001159427"/>
    </source>
</evidence>
<keyword evidence="3 6" id="KW-0812">Transmembrane</keyword>
<sequence length="122" mass="13869">MYVFQLFDSYSASGSALLWVALYQSIAIGWIYGGLHFSLVTYSSLKYDDYDYPDWGQAIGWIMALSSIACIPFVMLYKLVTTPGSFKERWTTLTTPIFKHQSPGAQQMDSLETYKSYDKNGL</sequence>